<dbReference type="Proteomes" id="UP001164539">
    <property type="component" value="Chromosome 14"/>
</dbReference>
<protein>
    <submittedName>
        <fullName evidence="1">Tetratricopeptide repeat-like superfamily protein</fullName>
    </submittedName>
</protein>
<sequence length="124" mass="14114">MASKSRNMNKAIFFEALFGLFVGVIVCSCYHGLHKYLKEDSRSHIKDNLVYLHGIVTRSIRNVFITSTIKFLHFFVAKSLQFRFSSLLQSTSSIPSLLFWVAFTRAISSMADDYVCCNITSKAQ</sequence>
<evidence type="ECO:0000313" key="1">
    <source>
        <dbReference type="EMBL" id="KAJ4701475.1"/>
    </source>
</evidence>
<dbReference type="EMBL" id="CM051407">
    <property type="protein sequence ID" value="KAJ4701475.1"/>
    <property type="molecule type" value="Genomic_DNA"/>
</dbReference>
<reference evidence="1 2" key="1">
    <citation type="journal article" date="2023" name="Science">
        <title>Complex scaffold remodeling in plant triterpene biosynthesis.</title>
        <authorList>
            <person name="De La Pena R."/>
            <person name="Hodgson H."/>
            <person name="Liu J.C."/>
            <person name="Stephenson M.J."/>
            <person name="Martin A.C."/>
            <person name="Owen C."/>
            <person name="Harkess A."/>
            <person name="Leebens-Mack J."/>
            <person name="Jimenez L.E."/>
            <person name="Osbourn A."/>
            <person name="Sattely E.S."/>
        </authorList>
    </citation>
    <scope>NUCLEOTIDE SEQUENCE [LARGE SCALE GENOMIC DNA]</scope>
    <source>
        <strain evidence="2">cv. JPN11</strain>
        <tissue evidence="1">Leaf</tissue>
    </source>
</reference>
<accession>A0ACC1WUA7</accession>
<name>A0ACC1WUA7_MELAZ</name>
<organism evidence="1 2">
    <name type="scientific">Melia azedarach</name>
    <name type="common">Chinaberry tree</name>
    <dbReference type="NCBI Taxonomy" id="155640"/>
    <lineage>
        <taxon>Eukaryota</taxon>
        <taxon>Viridiplantae</taxon>
        <taxon>Streptophyta</taxon>
        <taxon>Embryophyta</taxon>
        <taxon>Tracheophyta</taxon>
        <taxon>Spermatophyta</taxon>
        <taxon>Magnoliopsida</taxon>
        <taxon>eudicotyledons</taxon>
        <taxon>Gunneridae</taxon>
        <taxon>Pentapetalae</taxon>
        <taxon>rosids</taxon>
        <taxon>malvids</taxon>
        <taxon>Sapindales</taxon>
        <taxon>Meliaceae</taxon>
        <taxon>Melia</taxon>
    </lineage>
</organism>
<gene>
    <name evidence="1" type="ORF">OWV82_024712</name>
</gene>
<proteinExistence type="predicted"/>
<keyword evidence="2" id="KW-1185">Reference proteome</keyword>
<comment type="caution">
    <text evidence="1">The sequence shown here is derived from an EMBL/GenBank/DDBJ whole genome shotgun (WGS) entry which is preliminary data.</text>
</comment>
<evidence type="ECO:0000313" key="2">
    <source>
        <dbReference type="Proteomes" id="UP001164539"/>
    </source>
</evidence>